<comment type="similarity">
    <text evidence="2">Belongs to the ACC deaminase/D-cysteine desulfhydrase family.</text>
</comment>
<dbReference type="InterPro" id="IPR027278">
    <property type="entry name" value="ACCD_DCysDesulf"/>
</dbReference>
<dbReference type="EMBL" id="AP027370">
    <property type="protein sequence ID" value="BDY13778.1"/>
    <property type="molecule type" value="Genomic_DNA"/>
</dbReference>
<dbReference type="PANTHER" id="PTHR43780">
    <property type="entry name" value="1-AMINOCYCLOPROPANE-1-CARBOXYLATE DEAMINASE-RELATED"/>
    <property type="match status" value="1"/>
</dbReference>
<evidence type="ECO:0000256" key="1">
    <source>
        <dbReference type="ARBA" id="ARBA00001933"/>
    </source>
</evidence>
<dbReference type="InterPro" id="IPR036052">
    <property type="entry name" value="TrpB-like_PALP_sf"/>
</dbReference>
<gene>
    <name evidence="4" type="ORF">HCR_20900</name>
</gene>
<name>A0ABM8FMZ7_9BACT</name>
<dbReference type="PANTHER" id="PTHR43780:SF2">
    <property type="entry name" value="1-AMINOCYCLOPROPANE-1-CARBOXYLATE DEAMINASE-RELATED"/>
    <property type="match status" value="1"/>
</dbReference>
<evidence type="ECO:0008006" key="6">
    <source>
        <dbReference type="Google" id="ProtNLM"/>
    </source>
</evidence>
<reference evidence="4 5" key="1">
    <citation type="submission" date="2023-03" db="EMBL/GenBank/DDBJ databases">
        <title>Description of Hydrogenimonas sp. ISO32.</title>
        <authorList>
            <person name="Mino S."/>
            <person name="Fukazawa S."/>
            <person name="Sawabe T."/>
        </authorList>
    </citation>
    <scope>NUCLEOTIDE SEQUENCE [LARGE SCALE GENOMIC DNA]</scope>
    <source>
        <strain evidence="4 5">ISO32</strain>
    </source>
</reference>
<proteinExistence type="inferred from homology"/>
<sequence length="243" mass="27292">MSYGGSQSNAMLSLAYLAKSKGWDFVYYVKKLPDWLAKNPTGNLKLALDLGMKAVEIPHSEFYGRIEDVRSTLSDDTLLVAQGGAEKIAEEGVRLLAKEILSWANRKGIGSCSVATPSGTGTTALYLRRHLPKEIEVLTTPVVGDRDTLLAQWHELEPDEPFLPKILEHWPKHPFAKPKKCYFDAWHSLKRSGVEFDLVYAPKMWLELLSAYENLQKPILYIHSGGVSGNMSQIEHYRYSGIL</sequence>
<evidence type="ECO:0000313" key="5">
    <source>
        <dbReference type="Proteomes" id="UP001321445"/>
    </source>
</evidence>
<evidence type="ECO:0000256" key="2">
    <source>
        <dbReference type="ARBA" id="ARBA00008639"/>
    </source>
</evidence>
<protein>
    <recommendedName>
        <fullName evidence="6">1-aminocyclopropane-1-carboxylate deaminase</fullName>
    </recommendedName>
</protein>
<organism evidence="4 5">
    <name type="scientific">Hydrogenimonas cancrithermarum</name>
    <dbReference type="NCBI Taxonomy" id="2993563"/>
    <lineage>
        <taxon>Bacteria</taxon>
        <taxon>Pseudomonadati</taxon>
        <taxon>Campylobacterota</taxon>
        <taxon>Epsilonproteobacteria</taxon>
        <taxon>Campylobacterales</taxon>
        <taxon>Hydrogenimonadaceae</taxon>
        <taxon>Hydrogenimonas</taxon>
    </lineage>
</organism>
<dbReference type="SUPFAM" id="SSF53686">
    <property type="entry name" value="Tryptophan synthase beta subunit-like PLP-dependent enzymes"/>
    <property type="match status" value="1"/>
</dbReference>
<dbReference type="Gene3D" id="3.40.50.1100">
    <property type="match status" value="2"/>
</dbReference>
<evidence type="ECO:0000256" key="3">
    <source>
        <dbReference type="ARBA" id="ARBA00022898"/>
    </source>
</evidence>
<comment type="cofactor">
    <cofactor evidence="1">
        <name>pyridoxal 5'-phosphate</name>
        <dbReference type="ChEBI" id="CHEBI:597326"/>
    </cofactor>
</comment>
<evidence type="ECO:0000313" key="4">
    <source>
        <dbReference type="EMBL" id="BDY13778.1"/>
    </source>
</evidence>
<keyword evidence="3" id="KW-0663">Pyridoxal phosphate</keyword>
<accession>A0ABM8FMZ7</accession>
<dbReference type="Proteomes" id="UP001321445">
    <property type="component" value="Chromosome"/>
</dbReference>
<keyword evidence="5" id="KW-1185">Reference proteome</keyword>